<protein>
    <submittedName>
        <fullName evidence="1">Uncharacterized protein</fullName>
    </submittedName>
</protein>
<organism evidence="1 2">
    <name type="scientific">Rhodnius prolixus</name>
    <name type="common">Triatomid bug</name>
    <dbReference type="NCBI Taxonomy" id="13249"/>
    <lineage>
        <taxon>Eukaryota</taxon>
        <taxon>Metazoa</taxon>
        <taxon>Ecdysozoa</taxon>
        <taxon>Arthropoda</taxon>
        <taxon>Hexapoda</taxon>
        <taxon>Insecta</taxon>
        <taxon>Pterygota</taxon>
        <taxon>Neoptera</taxon>
        <taxon>Paraneoptera</taxon>
        <taxon>Hemiptera</taxon>
        <taxon>Heteroptera</taxon>
        <taxon>Panheteroptera</taxon>
        <taxon>Cimicomorpha</taxon>
        <taxon>Reduviidae</taxon>
        <taxon>Triatominae</taxon>
        <taxon>Rhodnius</taxon>
    </lineage>
</organism>
<sequence length="173" mass="19760">MVRISASSNSMIGGGRSVLMGMAYSFVEHDDYPVRFGGVWIWHNLGVPEPPFKYQISVKFSTKFGPFNIRIPLKLKEEEKKVKMMKTELELSKVTVASLYKDKNYLQKEIDEKNSKYESMEKAYKEQTIHLIELKTSVMALEAQTLSSKFVSLATMLMKVPLAFLSVMSSESR</sequence>
<accession>T1HI91</accession>
<keyword evidence="2" id="KW-1185">Reference proteome</keyword>
<dbReference type="EMBL" id="ACPB03013581">
    <property type="status" value="NOT_ANNOTATED_CDS"/>
    <property type="molecule type" value="Genomic_DNA"/>
</dbReference>
<dbReference type="HOGENOM" id="CLU_1549547_0_0_1"/>
<name>T1HI91_RHOPR</name>
<proteinExistence type="predicted"/>
<evidence type="ECO:0000313" key="2">
    <source>
        <dbReference type="Proteomes" id="UP000015103"/>
    </source>
</evidence>
<dbReference type="AlphaFoldDB" id="T1HI91"/>
<dbReference type="InParanoid" id="T1HI91"/>
<reference evidence="1" key="1">
    <citation type="submission" date="2015-05" db="UniProtKB">
        <authorList>
            <consortium name="EnsemblMetazoa"/>
        </authorList>
    </citation>
    <scope>IDENTIFICATION</scope>
</reference>
<dbReference type="EnsemblMetazoa" id="RPRC003764-RA">
    <property type="protein sequence ID" value="RPRC003764-PA"/>
    <property type="gene ID" value="RPRC003764"/>
</dbReference>
<dbReference type="VEuPathDB" id="VectorBase:RPRC003764"/>
<dbReference type="Proteomes" id="UP000015103">
    <property type="component" value="Unassembled WGS sequence"/>
</dbReference>
<evidence type="ECO:0000313" key="1">
    <source>
        <dbReference type="EnsemblMetazoa" id="RPRC003764-PA"/>
    </source>
</evidence>